<reference evidence="3" key="1">
    <citation type="submission" date="2023-08" db="EMBL/GenBank/DDBJ databases">
        <title>Rhodospirillaceae gen. nov., a novel taxon isolated from the Yangtze River Yuezi River estuary sludge.</title>
        <authorList>
            <person name="Ruan L."/>
        </authorList>
    </citation>
    <scope>NUCLEOTIDE SEQUENCE [LARGE SCALE GENOMIC DNA]</scope>
    <source>
        <strain evidence="3">R-7</strain>
    </source>
</reference>
<dbReference type="InterPro" id="IPR000594">
    <property type="entry name" value="ThiF_NAD_FAD-bd"/>
</dbReference>
<keyword evidence="3" id="KW-1185">Reference proteome</keyword>
<dbReference type="NCBIfam" id="NF004281">
    <property type="entry name" value="PRK05690.1"/>
    <property type="match status" value="1"/>
</dbReference>
<keyword evidence="2" id="KW-0808">Transferase</keyword>
<dbReference type="GO" id="GO:0016779">
    <property type="term" value="F:nucleotidyltransferase activity"/>
    <property type="evidence" value="ECO:0007669"/>
    <property type="project" value="UniProtKB-KW"/>
</dbReference>
<dbReference type="RefSeq" id="WP_379956051.1">
    <property type="nucleotide sequence ID" value="NZ_JAUYVI010000004.1"/>
</dbReference>
<organism evidence="2 3">
    <name type="scientific">Dongia sedimenti</name>
    <dbReference type="NCBI Taxonomy" id="3064282"/>
    <lineage>
        <taxon>Bacteria</taxon>
        <taxon>Pseudomonadati</taxon>
        <taxon>Pseudomonadota</taxon>
        <taxon>Alphaproteobacteria</taxon>
        <taxon>Rhodospirillales</taxon>
        <taxon>Dongiaceae</taxon>
        <taxon>Dongia</taxon>
    </lineage>
</organism>
<dbReference type="EMBL" id="JAUYVI010000004">
    <property type="protein sequence ID" value="MDQ7248575.1"/>
    <property type="molecule type" value="Genomic_DNA"/>
</dbReference>
<feature type="domain" description="THIF-type NAD/FAD binding fold" evidence="1">
    <location>
        <begin position="12"/>
        <end position="250"/>
    </location>
</feature>
<dbReference type="InterPro" id="IPR045886">
    <property type="entry name" value="ThiF/MoeB/HesA"/>
</dbReference>
<comment type="caution">
    <text evidence="2">The sequence shown here is derived from an EMBL/GenBank/DDBJ whole genome shotgun (WGS) entry which is preliminary data.</text>
</comment>
<dbReference type="CDD" id="cd00757">
    <property type="entry name" value="ThiF_MoeB_HesA_family"/>
    <property type="match status" value="1"/>
</dbReference>
<dbReference type="PANTHER" id="PTHR10953:SF102">
    <property type="entry name" value="ADENYLYLTRANSFERASE AND SULFURTRANSFERASE MOCS3"/>
    <property type="match status" value="1"/>
</dbReference>
<dbReference type="PANTHER" id="PTHR10953">
    <property type="entry name" value="UBIQUITIN-ACTIVATING ENZYME E1"/>
    <property type="match status" value="1"/>
</dbReference>
<evidence type="ECO:0000313" key="3">
    <source>
        <dbReference type="Proteomes" id="UP001230156"/>
    </source>
</evidence>
<gene>
    <name evidence="2" type="primary">moeB</name>
    <name evidence="2" type="ORF">Q8A70_12895</name>
</gene>
<accession>A0ABU0YLG8</accession>
<proteinExistence type="predicted"/>
<evidence type="ECO:0000259" key="1">
    <source>
        <dbReference type="Pfam" id="PF00899"/>
    </source>
</evidence>
<evidence type="ECO:0000313" key="2">
    <source>
        <dbReference type="EMBL" id="MDQ7248575.1"/>
    </source>
</evidence>
<dbReference type="Pfam" id="PF00899">
    <property type="entry name" value="ThiF"/>
    <property type="match status" value="1"/>
</dbReference>
<dbReference type="InterPro" id="IPR035985">
    <property type="entry name" value="Ubiquitin-activating_enz"/>
</dbReference>
<sequence length="258" mass="27772">MLELSDRQLERYARHVILDEVGEEGQAKLIAARVLVVGAGGLGAPLLLYLGAAGVGTLGVVDDDTVDLSNLQRQVIHDESTLGLAKVASAQARLAKLNPDVRVVAHQERLNAENVERLIADYDIIADGSDNFRTRYLLNDVCFKLKKTLVSAALLRFDGQLSTYKAHLGEGYPCYRCIFPDQPPADLIPRCEEAGIFGAVAGVMGCLQATEVLKEILDLGDSLSGRLLIYDALAPAFRTVRIAKDPDCPCCAQPPTGG</sequence>
<dbReference type="Gene3D" id="3.40.50.720">
    <property type="entry name" value="NAD(P)-binding Rossmann-like Domain"/>
    <property type="match status" value="1"/>
</dbReference>
<name>A0ABU0YLG8_9PROT</name>
<keyword evidence="2" id="KW-0548">Nucleotidyltransferase</keyword>
<dbReference type="Proteomes" id="UP001230156">
    <property type="component" value="Unassembled WGS sequence"/>
</dbReference>
<protein>
    <submittedName>
        <fullName evidence="2">Molybdopterin-synthase adenylyltransferase MoeB</fullName>
    </submittedName>
</protein>
<dbReference type="SUPFAM" id="SSF69572">
    <property type="entry name" value="Activating enzymes of the ubiquitin-like proteins"/>
    <property type="match status" value="1"/>
</dbReference>